<dbReference type="InterPro" id="IPR050358">
    <property type="entry name" value="RSE1/DDB1/CFT1"/>
</dbReference>
<evidence type="ECO:0000313" key="9">
    <source>
        <dbReference type="Proteomes" id="UP000085678"/>
    </source>
</evidence>
<reference evidence="10" key="1">
    <citation type="submission" date="2025-08" db="UniProtKB">
        <authorList>
            <consortium name="RefSeq"/>
        </authorList>
    </citation>
    <scope>IDENTIFICATION</scope>
    <source>
        <tissue evidence="10">Gonads</tissue>
    </source>
</reference>
<dbReference type="PANTHER" id="PTHR10644">
    <property type="entry name" value="DNA REPAIR/RNA PROCESSING CPSF FAMILY"/>
    <property type="match status" value="1"/>
</dbReference>
<proteinExistence type="inferred from homology"/>
<feature type="compositionally biased region" description="Basic and acidic residues" evidence="5">
    <location>
        <begin position="551"/>
        <end position="564"/>
    </location>
</feature>
<feature type="compositionally biased region" description="Basic and acidic residues" evidence="5">
    <location>
        <begin position="527"/>
        <end position="538"/>
    </location>
</feature>
<evidence type="ECO:0000313" key="10">
    <source>
        <dbReference type="RefSeq" id="XP_023931604.1"/>
    </source>
</evidence>
<organism evidence="9 10">
    <name type="scientific">Lingula anatina</name>
    <name type="common">Brachiopod</name>
    <name type="synonym">Lingula unguis</name>
    <dbReference type="NCBI Taxonomy" id="7574"/>
    <lineage>
        <taxon>Eukaryota</taxon>
        <taxon>Metazoa</taxon>
        <taxon>Spiralia</taxon>
        <taxon>Lophotrochozoa</taxon>
        <taxon>Brachiopoda</taxon>
        <taxon>Linguliformea</taxon>
        <taxon>Lingulata</taxon>
        <taxon>Lingulida</taxon>
        <taxon>Linguloidea</taxon>
        <taxon>Lingulidae</taxon>
        <taxon>Lingula</taxon>
    </lineage>
</organism>
<evidence type="ECO:0000256" key="1">
    <source>
        <dbReference type="ARBA" id="ARBA00004642"/>
    </source>
</evidence>
<feature type="domain" description="RSE1/DDB1/CPSF1 first beta-propeller" evidence="7">
    <location>
        <begin position="14"/>
        <end position="291"/>
    </location>
</feature>
<dbReference type="InterPro" id="IPR058543">
    <property type="entry name" value="Beta-prop_RSE1/DDB1/CPSF1_2nd"/>
</dbReference>
<feature type="domain" description="RSE1/DDB1/CPSF1 C-terminal" evidence="6">
    <location>
        <begin position="1064"/>
        <end position="1400"/>
    </location>
</feature>
<dbReference type="Pfam" id="PF23726">
    <property type="entry name" value="Beta-prop_RSE1_2nd"/>
    <property type="match status" value="1"/>
</dbReference>
<comment type="similarity">
    <text evidence="3">Belongs to the CPSF1 family.</text>
</comment>
<dbReference type="OrthoDB" id="6109at2759"/>
<accession>A0A2R2MN31</accession>
<protein>
    <recommendedName>
        <fullName evidence="4">Cleavage and polyadenylation specificity factor subunit 1</fullName>
    </recommendedName>
</protein>
<keyword evidence="2" id="KW-0539">Nucleus</keyword>
<feature type="region of interest" description="Disordered" evidence="5">
    <location>
        <begin position="521"/>
        <end position="564"/>
    </location>
</feature>
<comment type="subcellular location">
    <subcellularLocation>
        <location evidence="1">Nucleus</location>
        <location evidence="1">Nucleoplasm</location>
    </subcellularLocation>
</comment>
<evidence type="ECO:0000256" key="3">
    <source>
        <dbReference type="ARBA" id="ARBA00038446"/>
    </source>
</evidence>
<dbReference type="FunFam" id="2.130.10.10:FF:000100">
    <property type="entry name" value="Cleavage and polyadenylation specificity factor subunit 1"/>
    <property type="match status" value="1"/>
</dbReference>
<dbReference type="GeneID" id="106173820"/>
<dbReference type="Pfam" id="PF03178">
    <property type="entry name" value="CPSF_A"/>
    <property type="match status" value="1"/>
</dbReference>
<dbReference type="Gene3D" id="2.130.10.10">
    <property type="entry name" value="YVTN repeat-like/Quinoprotein amine dehydrogenase"/>
    <property type="match status" value="2"/>
</dbReference>
<dbReference type="GO" id="GO:0005654">
    <property type="term" value="C:nucleoplasm"/>
    <property type="evidence" value="ECO:0007669"/>
    <property type="project" value="UniProtKB-SubCell"/>
</dbReference>
<dbReference type="InterPro" id="IPR018846">
    <property type="entry name" value="Beta-prop_RSE1/DDB1/CPSF1_1st"/>
</dbReference>
<dbReference type="RefSeq" id="XP_023931604.1">
    <property type="nucleotide sequence ID" value="XM_024075836.1"/>
</dbReference>
<gene>
    <name evidence="10" type="primary">LOC106173820</name>
</gene>
<evidence type="ECO:0000259" key="6">
    <source>
        <dbReference type="Pfam" id="PF03178"/>
    </source>
</evidence>
<feature type="region of interest" description="Disordered" evidence="5">
    <location>
        <begin position="378"/>
        <end position="397"/>
    </location>
</feature>
<keyword evidence="9" id="KW-1185">Reference proteome</keyword>
<evidence type="ECO:0000256" key="5">
    <source>
        <dbReference type="SAM" id="MobiDB-lite"/>
    </source>
</evidence>
<dbReference type="InterPro" id="IPR004871">
    <property type="entry name" value="RSE1/DDB1/CPSF1_C"/>
</dbReference>
<dbReference type="Gene3D" id="1.10.150.910">
    <property type="match status" value="1"/>
</dbReference>
<evidence type="ECO:0000259" key="8">
    <source>
        <dbReference type="Pfam" id="PF23726"/>
    </source>
</evidence>
<dbReference type="FunCoup" id="A0A2R2MN31">
    <property type="interactions" value="2714"/>
</dbReference>
<dbReference type="InterPro" id="IPR015943">
    <property type="entry name" value="WD40/YVTN_repeat-like_dom_sf"/>
</dbReference>
<sequence>MYSIYKQTQPPTGIEHCVYCNFFSTKEKNLIIAGSTQLHVYRLNADIEGTGKGSEKVSDNKQKRMKLETLGSFSLFGNVMSLATVRLPGAVRDSLLLSFQDAKLSVVDYDASTHSLKTSSLHYFEEEELKHGFQQQQHYIPMIRVDPDGRCASMVIYGTHIVILPFRRESAAEDADGLGGSSAKLSSYIIDASKLDEKICNIIDIQFLHGYYEPTMFILYEPLRTWTGRIAVRQDTCCIVAISLNMQQKVHPIIWSLSNLPYDCFQVQAVPKPIGGVLVFAVNSLLYLNQSVPPYGVSLNITTDICTGFPLKPQEGMKIMLDCMQTTFIDSERLVLSLKGGEINFEFQMCQCEEGYLFLGSRLGNSLLLKYTEKAPDFGIPEPKPPDREKQDDLVQPAKKKRLDTMGDWMATDVSAIDDLDDLEVYGSSETQAGTQITSYTFEVCDSIMNIGPCGQIVMGEPAFLSEEFSNSPDPDVELVTTSGYGKNGALSVLQRSIRPQVVTTFELPGCYDMWTVIGPPGGSSGEKTEDTEVKEAEATETTETTETAEEDKKEEEVHLEDQEHSHAFLILSRDDSTMILQTGQEIMELDHSGFSTQAPTVYAGNMGENKYILQVSPKGVRLLEGVKQLQHIPIDVGSPLVQCSVADPFAVIISEEGHVMLLNLRQDSFGSGVRLAVIRPNLQQKSKVLKVCTYRDISGMFVTSAQEEEEESAPVSSELKTPKAESSFSFDKSTIDDEDELLYGDTDAALFSPTAKVEIKSSTSGVEEAKKKEIKPSYWALLYRENGNLEFYSLPDFKQVFVIKSFPMGHKVLVDSAVMAESMVSEKQEKFDKGGELPSVKELLVVGLGNKCSRPYLMARIEEDLMIYEVFPYHQVSPEGHLKVRFRKIQHGLVLRPRKLKKKKGQAVVDEDVISDRVARLRIFTDISGYSGVFICGPSPHWLFVTPRGALRMHPMSIDGSVTCFAPFHNINCPKGFLYFNRNDELRISVLPTHLSYDAPWPVRKVPLRVTPHFIQYHVESKTYTVVTSAPEPCSTILKIKDEEKEFETQTRDERFILPMVDKFSLQLFSPVSWEAIPNTKIELEDFEHVTCLKTVNLKSEETVSGLKGYMAIGTNYCYGEEVTSRGRMLMFDIIEVVPEPGQPLTKNKLKTIYDKEQKGPVTAMCSAEGLLVTAIGQKVFIWTLKDNDLSGVAFIDTQIYIHQMTNIKGLILISDIMKSITVLRYQTDMKVLSLVSRDIKPLEVYSAEFLVDNTQLGFLVSDRDKNMILEMYQPEARESHGGQRLLRKADINIGHHVNTMFRIRCKVTDPSTDKRAPPAIEKKQVTYFATLDGGLGYMLPITEKMYRRLLMLQNALTVHIPHLAGLNPKAFRNLKVNSRMLANSQKNVLDGELIWMYINLGINERQEIARKLGTSPEQIFDDLTEIERITAHF</sequence>
<dbReference type="STRING" id="7574.A0A2R2MN31"/>
<evidence type="ECO:0000256" key="4">
    <source>
        <dbReference type="ARBA" id="ARBA00068483"/>
    </source>
</evidence>
<dbReference type="Pfam" id="PF10433">
    <property type="entry name" value="Beta-prop_RSE1_1st"/>
    <property type="match status" value="1"/>
</dbReference>
<evidence type="ECO:0000256" key="2">
    <source>
        <dbReference type="ARBA" id="ARBA00023242"/>
    </source>
</evidence>
<evidence type="ECO:0000259" key="7">
    <source>
        <dbReference type="Pfam" id="PF10433"/>
    </source>
</evidence>
<dbReference type="InParanoid" id="A0A2R2MN31"/>
<dbReference type="FunFam" id="2.130.10.10:FF:000118">
    <property type="entry name" value="Cleavage and polyadenylation specificity factor subunit 1"/>
    <property type="match status" value="1"/>
</dbReference>
<dbReference type="FunFam" id="2.130.10.10:FF:002223">
    <property type="entry name" value="Cleavage and polyadenylation specific factor 1"/>
    <property type="match status" value="1"/>
</dbReference>
<dbReference type="Proteomes" id="UP000085678">
    <property type="component" value="Unplaced"/>
</dbReference>
<dbReference type="GO" id="GO:0003676">
    <property type="term" value="F:nucleic acid binding"/>
    <property type="evidence" value="ECO:0007669"/>
    <property type="project" value="InterPro"/>
</dbReference>
<feature type="compositionally biased region" description="Basic and acidic residues" evidence="5">
    <location>
        <begin position="384"/>
        <end position="393"/>
    </location>
</feature>
<dbReference type="KEGG" id="lak:106173820"/>
<feature type="domain" description="RSE1/DDB1/CPSF1 second beta-propeller" evidence="8">
    <location>
        <begin position="500"/>
        <end position="991"/>
    </location>
</feature>
<name>A0A2R2MN31_LINAN</name>